<organism evidence="4">
    <name type="scientific">uncultured Rubrobacteraceae bacterium</name>
    <dbReference type="NCBI Taxonomy" id="349277"/>
    <lineage>
        <taxon>Bacteria</taxon>
        <taxon>Bacillati</taxon>
        <taxon>Actinomycetota</taxon>
        <taxon>Rubrobacteria</taxon>
        <taxon>Rubrobacterales</taxon>
        <taxon>Rubrobacteraceae</taxon>
        <taxon>environmental samples</taxon>
    </lineage>
</organism>
<keyword evidence="2" id="KW-0472">Membrane</keyword>
<feature type="compositionally biased region" description="Basic and acidic residues" evidence="1">
    <location>
        <begin position="95"/>
        <end position="106"/>
    </location>
</feature>
<feature type="region of interest" description="Disordered" evidence="1">
    <location>
        <begin position="90"/>
        <end position="115"/>
    </location>
</feature>
<accession>A0A6J4QRR7</accession>
<dbReference type="PANTHER" id="PTHR30007">
    <property type="entry name" value="PHP DOMAIN PROTEIN"/>
    <property type="match status" value="1"/>
</dbReference>
<dbReference type="GO" id="GO:0003677">
    <property type="term" value="F:DNA binding"/>
    <property type="evidence" value="ECO:0007669"/>
    <property type="project" value="InterPro"/>
</dbReference>
<reference evidence="4" key="1">
    <citation type="submission" date="2020-02" db="EMBL/GenBank/DDBJ databases">
        <authorList>
            <person name="Meier V. D."/>
        </authorList>
    </citation>
    <scope>NUCLEOTIDE SEQUENCE</scope>
    <source>
        <strain evidence="4">AVDCRST_MAG78</strain>
    </source>
</reference>
<sequence>MNPEDEALGRSRGGFSTKLHIACDGKGRPLCVVLTPGQRHGSTQLEGVLDAVRIPRPEGSPGRPRKRPAHLLADRGYSFESCRRLLRRRGISHTIPERKDQKERRERHPGRRPGFDREAYRRRNVVERCVNRLKQWHGVATRYEKRAVNYRAMVVIAALMMWLPS</sequence>
<evidence type="ECO:0000259" key="3">
    <source>
        <dbReference type="Pfam" id="PF01609"/>
    </source>
</evidence>
<evidence type="ECO:0000256" key="1">
    <source>
        <dbReference type="SAM" id="MobiDB-lite"/>
    </source>
</evidence>
<name>A0A6J4QRR7_9ACTN</name>
<evidence type="ECO:0000256" key="2">
    <source>
        <dbReference type="SAM" id="Phobius"/>
    </source>
</evidence>
<dbReference type="GO" id="GO:0006313">
    <property type="term" value="P:DNA transposition"/>
    <property type="evidence" value="ECO:0007669"/>
    <property type="project" value="InterPro"/>
</dbReference>
<keyword evidence="2" id="KW-0812">Transmembrane</keyword>
<dbReference type="NCBIfam" id="NF033580">
    <property type="entry name" value="transpos_IS5_3"/>
    <property type="match status" value="1"/>
</dbReference>
<dbReference type="EMBL" id="CADCVB010000237">
    <property type="protein sequence ID" value="CAA9453022.1"/>
    <property type="molecule type" value="Genomic_DNA"/>
</dbReference>
<feature type="transmembrane region" description="Helical" evidence="2">
    <location>
        <begin position="148"/>
        <end position="164"/>
    </location>
</feature>
<keyword evidence="2" id="KW-1133">Transmembrane helix</keyword>
<feature type="domain" description="Transposase IS4-like" evidence="3">
    <location>
        <begin position="11"/>
        <end position="161"/>
    </location>
</feature>
<dbReference type="InterPro" id="IPR002559">
    <property type="entry name" value="Transposase_11"/>
</dbReference>
<protein>
    <submittedName>
        <fullName evidence="4">Mobile element protein</fullName>
    </submittedName>
</protein>
<proteinExistence type="predicted"/>
<dbReference type="PANTHER" id="PTHR30007:SF1">
    <property type="entry name" value="BLR1914 PROTEIN"/>
    <property type="match status" value="1"/>
</dbReference>
<dbReference type="AlphaFoldDB" id="A0A6J4QRR7"/>
<evidence type="ECO:0000313" key="4">
    <source>
        <dbReference type="EMBL" id="CAA9453022.1"/>
    </source>
</evidence>
<dbReference type="GO" id="GO:0004803">
    <property type="term" value="F:transposase activity"/>
    <property type="evidence" value="ECO:0007669"/>
    <property type="project" value="InterPro"/>
</dbReference>
<dbReference type="Pfam" id="PF01609">
    <property type="entry name" value="DDE_Tnp_1"/>
    <property type="match status" value="1"/>
</dbReference>
<gene>
    <name evidence="4" type="ORF">AVDCRST_MAG78-3643</name>
</gene>